<dbReference type="GO" id="GO:0005524">
    <property type="term" value="F:ATP binding"/>
    <property type="evidence" value="ECO:0007669"/>
    <property type="project" value="UniProtKB-KW"/>
</dbReference>
<evidence type="ECO:0000256" key="2">
    <source>
        <dbReference type="ARBA" id="ARBA00022448"/>
    </source>
</evidence>
<keyword evidence="7" id="KW-1185">Reference proteome</keyword>
<comment type="similarity">
    <text evidence="1">Belongs to the ABC transporter superfamily.</text>
</comment>
<keyword evidence="2" id="KW-0813">Transport</keyword>
<dbReference type="PANTHER" id="PTHR43335:SF8">
    <property type="entry name" value="ABC TRANSPORTER, ATP-BINDING PROTEIN"/>
    <property type="match status" value="1"/>
</dbReference>
<proteinExistence type="inferred from homology"/>
<evidence type="ECO:0000256" key="1">
    <source>
        <dbReference type="ARBA" id="ARBA00005417"/>
    </source>
</evidence>
<evidence type="ECO:0000313" key="7">
    <source>
        <dbReference type="Proteomes" id="UP000245845"/>
    </source>
</evidence>
<protein>
    <submittedName>
        <fullName evidence="6">ABC-2 type transport system ATP-binding protein</fullName>
    </submittedName>
</protein>
<sequence length="306" mass="34144">MNTEYAVRTKNLSKIYGAKAAVSHLNMEVRAGDIYGFIGRNGSGKSTTLKMCCGLVHPTEGEISLYGLPVKNQTARRRVGMLIEDAGLYPHMTARDNMILKAKCLGLTDEKSVDKILELMNLSHTGKKKIRQFSMGMKQRQGIAMALLGNPDLLILDEPINGLDPEGIREVRESLIRLNEEAGKTILISSHILGELSKLATCYGIIKEGELIQQISREKLEEKCKDYLELQVDNADRTAALLSEHYPKIHYEVSGRNQLQVFDFTESGLLTAMLVQNGILVHSCSLHRMDLEQYFLELMEGGAQYA</sequence>
<dbReference type="Proteomes" id="UP000245845">
    <property type="component" value="Unassembled WGS sequence"/>
</dbReference>
<gene>
    <name evidence="6" type="ORF">A8806_114104</name>
</gene>
<reference evidence="6 7" key="1">
    <citation type="submission" date="2018-05" db="EMBL/GenBank/DDBJ databases">
        <title>The Hungate 1000. A catalogue of reference genomes from the rumen microbiome.</title>
        <authorList>
            <person name="Kelly W."/>
        </authorList>
    </citation>
    <scope>NUCLEOTIDE SEQUENCE [LARGE SCALE GENOMIC DNA]</scope>
    <source>
        <strain evidence="6 7">NLAE-zl-C242</strain>
    </source>
</reference>
<dbReference type="EMBL" id="QGDL01000014">
    <property type="protein sequence ID" value="PWJ23478.1"/>
    <property type="molecule type" value="Genomic_DNA"/>
</dbReference>
<evidence type="ECO:0000313" key="6">
    <source>
        <dbReference type="EMBL" id="PWJ23478.1"/>
    </source>
</evidence>
<feature type="domain" description="ABC transporter" evidence="5">
    <location>
        <begin position="7"/>
        <end position="233"/>
    </location>
</feature>
<dbReference type="AlphaFoldDB" id="A0A2Y9CAK1"/>
<dbReference type="OrthoDB" id="9809205at2"/>
<dbReference type="InterPro" id="IPR027417">
    <property type="entry name" value="P-loop_NTPase"/>
</dbReference>
<dbReference type="PANTHER" id="PTHR43335">
    <property type="entry name" value="ABC TRANSPORTER, ATP-BINDING PROTEIN"/>
    <property type="match status" value="1"/>
</dbReference>
<dbReference type="SUPFAM" id="SSF52540">
    <property type="entry name" value="P-loop containing nucleoside triphosphate hydrolases"/>
    <property type="match status" value="1"/>
</dbReference>
<evidence type="ECO:0000259" key="5">
    <source>
        <dbReference type="PROSITE" id="PS50893"/>
    </source>
</evidence>
<keyword evidence="4 6" id="KW-0067">ATP-binding</keyword>
<dbReference type="Pfam" id="PF00005">
    <property type="entry name" value="ABC_tran"/>
    <property type="match status" value="1"/>
</dbReference>
<dbReference type="GO" id="GO:0016887">
    <property type="term" value="F:ATP hydrolysis activity"/>
    <property type="evidence" value="ECO:0007669"/>
    <property type="project" value="InterPro"/>
</dbReference>
<dbReference type="InterPro" id="IPR003593">
    <property type="entry name" value="AAA+_ATPase"/>
</dbReference>
<dbReference type="SMART" id="SM00382">
    <property type="entry name" value="AAA"/>
    <property type="match status" value="1"/>
</dbReference>
<keyword evidence="3" id="KW-0547">Nucleotide-binding</keyword>
<comment type="caution">
    <text evidence="6">The sequence shown here is derived from an EMBL/GenBank/DDBJ whole genome shotgun (WGS) entry which is preliminary data.</text>
</comment>
<accession>A0A2Y9CAK1</accession>
<evidence type="ECO:0000256" key="4">
    <source>
        <dbReference type="ARBA" id="ARBA00022840"/>
    </source>
</evidence>
<dbReference type="PROSITE" id="PS50893">
    <property type="entry name" value="ABC_TRANSPORTER_2"/>
    <property type="match status" value="1"/>
</dbReference>
<dbReference type="Gene3D" id="3.40.50.300">
    <property type="entry name" value="P-loop containing nucleotide triphosphate hydrolases"/>
    <property type="match status" value="1"/>
</dbReference>
<name>A0A2Y9CAK1_9FIRM</name>
<organism evidence="6 7">
    <name type="scientific">Faecalicatena orotica</name>
    <dbReference type="NCBI Taxonomy" id="1544"/>
    <lineage>
        <taxon>Bacteria</taxon>
        <taxon>Bacillati</taxon>
        <taxon>Bacillota</taxon>
        <taxon>Clostridia</taxon>
        <taxon>Lachnospirales</taxon>
        <taxon>Lachnospiraceae</taxon>
        <taxon>Faecalicatena</taxon>
    </lineage>
</organism>
<dbReference type="InterPro" id="IPR003439">
    <property type="entry name" value="ABC_transporter-like_ATP-bd"/>
</dbReference>
<evidence type="ECO:0000256" key="3">
    <source>
        <dbReference type="ARBA" id="ARBA00022741"/>
    </source>
</evidence>